<dbReference type="PANTHER" id="PTHR30237">
    <property type="entry name" value="MURAMOYLTETRAPEPTIDE CARBOXYPEPTIDASE"/>
    <property type="match status" value="1"/>
</dbReference>
<dbReference type="EMBL" id="JAEEGB010000011">
    <property type="protein sequence ID" value="MBI6873175.1"/>
    <property type="molecule type" value="Genomic_DNA"/>
</dbReference>
<proteinExistence type="inferred from homology"/>
<dbReference type="GO" id="GO:0004180">
    <property type="term" value="F:carboxypeptidase activity"/>
    <property type="evidence" value="ECO:0007669"/>
    <property type="project" value="UniProtKB-KW"/>
</dbReference>
<dbReference type="InterPro" id="IPR003507">
    <property type="entry name" value="S66_fam"/>
</dbReference>
<feature type="active site" description="Charge relay system" evidence="6">
    <location>
        <position position="206"/>
    </location>
</feature>
<dbReference type="Pfam" id="PF17676">
    <property type="entry name" value="Peptidase_S66C"/>
    <property type="match status" value="1"/>
</dbReference>
<feature type="active site" description="Nucleophile" evidence="6">
    <location>
        <position position="108"/>
    </location>
</feature>
<keyword evidence="5" id="KW-0720">Serine protease</keyword>
<keyword evidence="4" id="KW-0378">Hydrolase</keyword>
<evidence type="ECO:0000256" key="1">
    <source>
        <dbReference type="ARBA" id="ARBA00010233"/>
    </source>
</evidence>
<dbReference type="Gene3D" id="3.50.30.60">
    <property type="entry name" value="LD-carboxypeptidase A C-terminal domain-like"/>
    <property type="match status" value="1"/>
</dbReference>
<keyword evidence="10" id="KW-1185">Reference proteome</keyword>
<sequence>MIARRLKYGDTIGLISPAGAENPDKIKESIKYIESLGFNIKEGKHIYKRLGYLAGSDNDRAEDLMNMFRDDNVDMILCVRGGYGTMRILPSIDFDVIQKNPKIFAGFSDITTFLNIISQKCGLITFHSPMCNSNLLDKYTLESFLSTFMNGHKPYIIKNPNNIPTRCFSSKRSVSGKLVGGNLSLLCSTIGTPFEVDTKDKIIFIEEVGEEPYKIDRLLTQLLLSGKLDECSGIILGQFTNCELPHYERSLTLNEVITDRILNLNKPTITNIQSGHSYPKLTLPIGSKIRMNCIEGVIEVLEPVVS</sequence>
<dbReference type="SUPFAM" id="SSF52317">
    <property type="entry name" value="Class I glutamine amidotransferase-like"/>
    <property type="match status" value="1"/>
</dbReference>
<comment type="caution">
    <text evidence="9">The sequence shown here is derived from an EMBL/GenBank/DDBJ whole genome shotgun (WGS) entry which is preliminary data.</text>
</comment>
<dbReference type="PIRSF" id="PIRSF028757">
    <property type="entry name" value="LD-carboxypeptidase"/>
    <property type="match status" value="1"/>
</dbReference>
<organism evidence="9 10">
    <name type="scientific">Clostridium aciditolerans</name>
    <dbReference type="NCBI Taxonomy" id="339861"/>
    <lineage>
        <taxon>Bacteria</taxon>
        <taxon>Bacillati</taxon>
        <taxon>Bacillota</taxon>
        <taxon>Clostridia</taxon>
        <taxon>Eubacteriales</taxon>
        <taxon>Clostridiaceae</taxon>
        <taxon>Clostridium</taxon>
    </lineage>
</organism>
<dbReference type="CDD" id="cd07025">
    <property type="entry name" value="Peptidase_S66"/>
    <property type="match status" value="1"/>
</dbReference>
<evidence type="ECO:0000256" key="3">
    <source>
        <dbReference type="ARBA" id="ARBA00022670"/>
    </source>
</evidence>
<evidence type="ECO:0000313" key="10">
    <source>
        <dbReference type="Proteomes" id="UP000622687"/>
    </source>
</evidence>
<evidence type="ECO:0000259" key="7">
    <source>
        <dbReference type="Pfam" id="PF02016"/>
    </source>
</evidence>
<protein>
    <submittedName>
        <fullName evidence="9">LD-carboxypeptidase</fullName>
    </submittedName>
</protein>
<evidence type="ECO:0000256" key="4">
    <source>
        <dbReference type="ARBA" id="ARBA00022801"/>
    </source>
</evidence>
<dbReference type="InterPro" id="IPR029062">
    <property type="entry name" value="Class_I_gatase-like"/>
</dbReference>
<comment type="similarity">
    <text evidence="1">Belongs to the peptidase S66 family.</text>
</comment>
<dbReference type="Pfam" id="PF02016">
    <property type="entry name" value="Peptidase_S66"/>
    <property type="match status" value="1"/>
</dbReference>
<reference evidence="9" key="1">
    <citation type="submission" date="2020-12" db="EMBL/GenBank/DDBJ databases">
        <title>Clostridium thailandense sp. nov., a novel acetogenic bacterium isolated from peat land soil in Thailand.</title>
        <authorList>
            <person name="Chaikitkaew S."/>
            <person name="Birkeland N.K."/>
        </authorList>
    </citation>
    <scope>NUCLEOTIDE SEQUENCE</scope>
    <source>
        <strain evidence="9">DSM 17425</strain>
    </source>
</reference>
<keyword evidence="3" id="KW-0645">Protease</keyword>
<dbReference type="RefSeq" id="WP_211142640.1">
    <property type="nucleotide sequence ID" value="NZ_JAEEGB010000011.1"/>
</dbReference>
<dbReference type="GO" id="GO:0008236">
    <property type="term" value="F:serine-type peptidase activity"/>
    <property type="evidence" value="ECO:0007669"/>
    <property type="project" value="UniProtKB-KW"/>
</dbReference>
<evidence type="ECO:0000256" key="5">
    <source>
        <dbReference type="ARBA" id="ARBA00022825"/>
    </source>
</evidence>
<keyword evidence="2" id="KW-0121">Carboxypeptidase</keyword>
<dbReference type="InterPro" id="IPR040921">
    <property type="entry name" value="Peptidase_S66C"/>
</dbReference>
<dbReference type="Gene3D" id="3.40.50.10740">
    <property type="entry name" value="Class I glutamine amidotransferase-like"/>
    <property type="match status" value="1"/>
</dbReference>
<evidence type="ECO:0000313" key="9">
    <source>
        <dbReference type="EMBL" id="MBI6873175.1"/>
    </source>
</evidence>
<accession>A0A934HZD2</accession>
<dbReference type="SUPFAM" id="SSF141986">
    <property type="entry name" value="LD-carboxypeptidase A C-terminal domain-like"/>
    <property type="match status" value="1"/>
</dbReference>
<dbReference type="GO" id="GO:0006508">
    <property type="term" value="P:proteolysis"/>
    <property type="evidence" value="ECO:0007669"/>
    <property type="project" value="UniProtKB-KW"/>
</dbReference>
<evidence type="ECO:0000256" key="6">
    <source>
        <dbReference type="PIRSR" id="PIRSR028757-1"/>
    </source>
</evidence>
<evidence type="ECO:0000259" key="8">
    <source>
        <dbReference type="Pfam" id="PF17676"/>
    </source>
</evidence>
<feature type="active site" description="Charge relay system" evidence="6">
    <location>
        <position position="276"/>
    </location>
</feature>
<dbReference type="PANTHER" id="PTHR30237:SF2">
    <property type="entry name" value="MUREIN TETRAPEPTIDE CARBOXYPEPTIDASE"/>
    <property type="match status" value="1"/>
</dbReference>
<evidence type="ECO:0000256" key="2">
    <source>
        <dbReference type="ARBA" id="ARBA00022645"/>
    </source>
</evidence>
<feature type="domain" description="LD-carboxypeptidase N-terminal" evidence="7">
    <location>
        <begin position="12"/>
        <end position="127"/>
    </location>
</feature>
<name>A0A934HZD2_9CLOT</name>
<dbReference type="AlphaFoldDB" id="A0A934HZD2"/>
<dbReference type="InterPro" id="IPR027478">
    <property type="entry name" value="LdcA_N"/>
</dbReference>
<dbReference type="InterPro" id="IPR027461">
    <property type="entry name" value="Carboxypeptidase_A_C_sf"/>
</dbReference>
<feature type="domain" description="LD-carboxypeptidase C-terminal" evidence="8">
    <location>
        <begin position="175"/>
        <end position="291"/>
    </location>
</feature>
<dbReference type="InterPro" id="IPR040449">
    <property type="entry name" value="Peptidase_S66_N"/>
</dbReference>
<dbReference type="Proteomes" id="UP000622687">
    <property type="component" value="Unassembled WGS sequence"/>
</dbReference>
<gene>
    <name evidence="9" type="ORF">I6U51_10710</name>
</gene>